<organism evidence="14 15">
    <name type="scientific">Branchiostoma lanceolatum</name>
    <name type="common">Common lancelet</name>
    <name type="synonym">Amphioxus lanceolatum</name>
    <dbReference type="NCBI Taxonomy" id="7740"/>
    <lineage>
        <taxon>Eukaryota</taxon>
        <taxon>Metazoa</taxon>
        <taxon>Chordata</taxon>
        <taxon>Cephalochordata</taxon>
        <taxon>Leptocardii</taxon>
        <taxon>Amphioxiformes</taxon>
        <taxon>Branchiostomatidae</taxon>
        <taxon>Branchiostoma</taxon>
    </lineage>
</organism>
<keyword evidence="7" id="KW-0732">Signal</keyword>
<evidence type="ECO:0000256" key="6">
    <source>
        <dbReference type="PROSITE-ProRule" id="PRU00276"/>
    </source>
</evidence>
<dbReference type="InterPro" id="IPR018056">
    <property type="entry name" value="Kringle_CS"/>
</dbReference>
<dbReference type="InterPro" id="IPR013806">
    <property type="entry name" value="Kringle-like"/>
</dbReference>
<evidence type="ECO:0000256" key="7">
    <source>
        <dbReference type="SAM" id="SignalP"/>
    </source>
</evidence>
<dbReference type="InterPro" id="IPR001304">
    <property type="entry name" value="C-type_lectin-like"/>
</dbReference>
<dbReference type="PROSITE" id="PS00615">
    <property type="entry name" value="C_TYPE_LECTIN_1"/>
    <property type="match status" value="1"/>
</dbReference>
<dbReference type="InterPro" id="IPR050801">
    <property type="entry name" value="Ca-Dep_Lectins_ImmuneDev"/>
</dbReference>
<feature type="domain" description="WSC" evidence="13">
    <location>
        <begin position="768"/>
        <end position="863"/>
    </location>
</feature>
<comment type="caution">
    <text evidence="6">Lacks conserved residue(s) required for the propagation of feature annotation.</text>
</comment>
<dbReference type="PROSITE" id="PS50214">
    <property type="entry name" value="DISINTEGRIN_2"/>
    <property type="match status" value="1"/>
</dbReference>
<dbReference type="SUPFAM" id="SSF55486">
    <property type="entry name" value="Metalloproteases ('zincins'), catalytic domain"/>
    <property type="match status" value="1"/>
</dbReference>
<evidence type="ECO:0000256" key="1">
    <source>
        <dbReference type="ARBA" id="ARBA00022572"/>
    </source>
</evidence>
<dbReference type="Gene3D" id="2.60.120.290">
    <property type="entry name" value="Spermadhesin, CUB domain"/>
    <property type="match status" value="1"/>
</dbReference>
<dbReference type="GO" id="GO:0046872">
    <property type="term" value="F:metal ion binding"/>
    <property type="evidence" value="ECO:0007669"/>
    <property type="project" value="UniProtKB-KW"/>
</dbReference>
<dbReference type="Pfam" id="PF00059">
    <property type="entry name" value="Lectin_C"/>
    <property type="match status" value="2"/>
</dbReference>
<dbReference type="SUPFAM" id="SSF57552">
    <property type="entry name" value="Blood coagulation inhibitor (disintegrin)"/>
    <property type="match status" value="1"/>
</dbReference>
<sequence>MSSSTVQKGRSVRMAATRHLVLLSLILGSVLASQTQGLYRGDSEVDEAPQIRHKRSENLQEIVEEMIELLEDMESKSSQDDRMVMADSITVKPNAGWKEDEWSESSSRGIPDEDDLIDQDMRWCDSEGDSAGRSWMTFDHEEPNQLKKGLLERRAIIPGWNDKSRCDHHECFKDIKTWPAVPYYLLNDANFLIDWPTRYLRIYYIFNYNFYTMMDKNITAIEDWATEAISIIDKAYKTINFRVLLVGVKVLTERWPGEGPKPNYNDYLKPKVREYVWNTIRPEKTFHTAVYIAGPPHWDAVYAGAGMGHLCKVNGMNDFPYVMAVASSKRPVSHYWNAHEIGHEFRNGHNFDPSDDGSSICPAKRLFGTKCVMGGNSYPTTFSSTFIDKIKATNYSCMSDKPPQEDVFRCGNGILDAGEECDCGNSQSCITSDPCCDGQICKLKQSAECSANNPCCKNCKVDLSSCSDDIMGRVKRAAAPPQVKSYNRVDIPPGVLAQFPAGTTTPMNRVFNWLFEAPAGLRVTLWLAIPPLSSKSFDVGIGCPFDWIEVRDGEHTTSPVVGRFCTPTRKPIVSSGTKLLVTFRSDNSFDSHFLMKYSFFSTAKSGQRWRDDGRCGWQYPAVAAASGQCAPDGETPCCSSGRCRSKGYDCTCLGCVDYRNSDNKGMPTNPASAIELQSLGSECYEDMGGTYRGTASTTLSGKTCQAWSSQTPNQHSFNPATYPNLGLDNNYCRNPDLKVRPWCHSSDPKKKWEYCMLSKCTGPASRADLVYMGCYKDTSSRTFPGGKLQDPRKMTSGFCINHCSGLGYSYAATQYTYSCFCGNEANFAQLEPARPESECNRPCAGNMKERCGGTWRNSVYKIPSASDGWSCGDGFKKFKGRCYKAFTEKKPNEEAKNECASTGGRLAAPKTAEIQRFLVELAKMKVGNGQAVWIGLQRGEEQGVWKYSDGSTLGECTYSNWAPGEPKVNGNAKCGQYWAGNSYMWDDTYCSDAKAFICETGPPTCPDGYEKFGDTCYKVFTERKAYRLAHATCANDGGTLAAPKTAATNAHLANMAKAAAGRVNMWIGVDNLNTGVFKYSDGTPLKNCKYTNWAPNEPGDRDCVQYWAGKGYKWDDTYCTDQKMFICQIGPGDSAGCC</sequence>
<dbReference type="Pfam" id="PF01421">
    <property type="entry name" value="Reprolysin"/>
    <property type="match status" value="1"/>
</dbReference>
<dbReference type="SMART" id="SM00034">
    <property type="entry name" value="CLECT"/>
    <property type="match status" value="2"/>
</dbReference>
<dbReference type="CDD" id="cd00041">
    <property type="entry name" value="CUB"/>
    <property type="match status" value="1"/>
</dbReference>
<feature type="signal peptide" evidence="7">
    <location>
        <begin position="1"/>
        <end position="32"/>
    </location>
</feature>
<dbReference type="PROSITE" id="PS51212">
    <property type="entry name" value="WSC"/>
    <property type="match status" value="1"/>
</dbReference>
<dbReference type="FunFam" id="2.40.20.10:FF:000025">
    <property type="entry name" value="Plasminogen"/>
    <property type="match status" value="1"/>
</dbReference>
<dbReference type="EMBL" id="OV696698">
    <property type="protein sequence ID" value="CAH1243308.1"/>
    <property type="molecule type" value="Genomic_DNA"/>
</dbReference>
<dbReference type="Gene3D" id="4.10.70.10">
    <property type="entry name" value="Disintegrin domain"/>
    <property type="match status" value="1"/>
</dbReference>
<feature type="disulfide bond" evidence="5">
    <location>
        <begin position="704"/>
        <end position="743"/>
    </location>
</feature>
<dbReference type="PROSITE" id="PS00021">
    <property type="entry name" value="KRINGLE_1"/>
    <property type="match status" value="1"/>
</dbReference>
<keyword evidence="15" id="KW-1185">Reference proteome</keyword>
<dbReference type="InterPro" id="IPR038178">
    <property type="entry name" value="Kringle_sf"/>
</dbReference>
<feature type="binding site" evidence="6">
    <location>
        <position position="339"/>
    </location>
    <ligand>
        <name>Zn(2+)</name>
        <dbReference type="ChEBI" id="CHEBI:29105"/>
        <note>catalytic</note>
    </ligand>
</feature>
<feature type="domain" description="CUB" evidence="8">
    <location>
        <begin position="466"/>
        <end position="606"/>
    </location>
</feature>
<dbReference type="CDD" id="cd00108">
    <property type="entry name" value="KR"/>
    <property type="match status" value="1"/>
</dbReference>
<evidence type="ECO:0000259" key="9">
    <source>
        <dbReference type="PROSITE" id="PS50041"/>
    </source>
</evidence>
<dbReference type="PROSITE" id="PS01180">
    <property type="entry name" value="CUB"/>
    <property type="match status" value="1"/>
</dbReference>
<feature type="disulfide bond" evidence="5">
    <location>
        <begin position="683"/>
        <end position="760"/>
    </location>
</feature>
<dbReference type="InterPro" id="IPR036436">
    <property type="entry name" value="Disintegrin_dom_sf"/>
</dbReference>
<feature type="binding site" evidence="6">
    <location>
        <position position="343"/>
    </location>
    <ligand>
        <name>Zn(2+)</name>
        <dbReference type="ChEBI" id="CHEBI:29105"/>
        <note>catalytic</note>
    </ligand>
</feature>
<dbReference type="Gene3D" id="3.40.390.10">
    <property type="entry name" value="Collagenase (Catalytic Domain)"/>
    <property type="match status" value="1"/>
</dbReference>
<feature type="domain" description="Kringle" evidence="10">
    <location>
        <begin position="682"/>
        <end position="760"/>
    </location>
</feature>
<evidence type="ECO:0000313" key="15">
    <source>
        <dbReference type="Proteomes" id="UP000838412"/>
    </source>
</evidence>
<dbReference type="PROSITE" id="PS50215">
    <property type="entry name" value="ADAM_MEPRO"/>
    <property type="match status" value="1"/>
</dbReference>
<dbReference type="GO" id="GO:0016055">
    <property type="term" value="P:Wnt signaling pathway"/>
    <property type="evidence" value="ECO:0007669"/>
    <property type="project" value="UniProtKB-KW"/>
</dbReference>
<dbReference type="SMART" id="SM00050">
    <property type="entry name" value="DISIN"/>
    <property type="match status" value="1"/>
</dbReference>
<dbReference type="SMART" id="SM00042">
    <property type="entry name" value="CUB"/>
    <property type="match status" value="1"/>
</dbReference>
<dbReference type="Pfam" id="PF00431">
    <property type="entry name" value="CUB"/>
    <property type="match status" value="1"/>
</dbReference>
<evidence type="ECO:0000259" key="12">
    <source>
        <dbReference type="PROSITE" id="PS50215"/>
    </source>
</evidence>
<dbReference type="PROSITE" id="PS50041">
    <property type="entry name" value="C_TYPE_LECTIN_2"/>
    <property type="match status" value="2"/>
</dbReference>
<dbReference type="SUPFAM" id="SSF57440">
    <property type="entry name" value="Kringle-like"/>
    <property type="match status" value="1"/>
</dbReference>
<dbReference type="InterPro" id="IPR001590">
    <property type="entry name" value="Peptidase_M12B"/>
</dbReference>
<dbReference type="PANTHER" id="PTHR22801">
    <property type="entry name" value="LITHOSTATHINE"/>
    <property type="match status" value="1"/>
</dbReference>
<dbReference type="PROSITE" id="PS50070">
    <property type="entry name" value="KRINGLE_2"/>
    <property type="match status" value="1"/>
</dbReference>
<dbReference type="CDD" id="cd00037">
    <property type="entry name" value="CLECT"/>
    <property type="match status" value="2"/>
</dbReference>
<dbReference type="PRINTS" id="PR00018">
    <property type="entry name" value="KRINGLE"/>
</dbReference>
<dbReference type="InterPro" id="IPR000001">
    <property type="entry name" value="Kringle"/>
</dbReference>
<dbReference type="SMART" id="SM00321">
    <property type="entry name" value="WSC"/>
    <property type="match status" value="1"/>
</dbReference>
<dbReference type="AlphaFoldDB" id="A0A8J9YWZ9"/>
<keyword evidence="2" id="KW-0879">Wnt signaling pathway</keyword>
<keyword evidence="6" id="KW-0479">Metal-binding</keyword>
<dbReference type="Proteomes" id="UP000838412">
    <property type="component" value="Chromosome 13"/>
</dbReference>
<dbReference type="InterPro" id="IPR002889">
    <property type="entry name" value="WSC_carb-bd"/>
</dbReference>
<evidence type="ECO:0000259" key="13">
    <source>
        <dbReference type="PROSITE" id="PS51212"/>
    </source>
</evidence>
<evidence type="ECO:0000313" key="14">
    <source>
        <dbReference type="EMBL" id="CAH1243308.1"/>
    </source>
</evidence>
<dbReference type="InterPro" id="IPR000859">
    <property type="entry name" value="CUB_dom"/>
</dbReference>
<dbReference type="InterPro" id="IPR024079">
    <property type="entry name" value="MetalloPept_cat_dom_sf"/>
</dbReference>
<keyword evidence="1 5" id="KW-0420">Kringle</keyword>
<evidence type="ECO:0000256" key="2">
    <source>
        <dbReference type="ARBA" id="ARBA00022687"/>
    </source>
</evidence>
<dbReference type="InterPro" id="IPR018378">
    <property type="entry name" value="C-type_lectin_CS"/>
</dbReference>
<feature type="disulfide bond" evidence="5">
    <location>
        <begin position="732"/>
        <end position="755"/>
    </location>
</feature>
<evidence type="ECO:0000256" key="4">
    <source>
        <dbReference type="ARBA" id="ARBA00032328"/>
    </source>
</evidence>
<dbReference type="SUPFAM" id="SSF56436">
    <property type="entry name" value="C-type lectin-like"/>
    <property type="match status" value="2"/>
</dbReference>
<keyword evidence="3 5" id="KW-1015">Disulfide bond</keyword>
<evidence type="ECO:0000259" key="11">
    <source>
        <dbReference type="PROSITE" id="PS50214"/>
    </source>
</evidence>
<dbReference type="GO" id="GO:0004222">
    <property type="term" value="F:metalloendopeptidase activity"/>
    <property type="evidence" value="ECO:0007669"/>
    <property type="project" value="InterPro"/>
</dbReference>
<dbReference type="Pfam" id="PF00051">
    <property type="entry name" value="Kringle"/>
    <property type="match status" value="1"/>
</dbReference>
<feature type="chain" id="PRO_5035449567" description="Kringle-containing protein marking the eye and the nose" evidence="7">
    <location>
        <begin position="33"/>
        <end position="1138"/>
    </location>
</feature>
<evidence type="ECO:0000259" key="10">
    <source>
        <dbReference type="PROSITE" id="PS50070"/>
    </source>
</evidence>
<dbReference type="Gene3D" id="2.40.20.10">
    <property type="entry name" value="Plasminogen Kringle 4"/>
    <property type="match status" value="1"/>
</dbReference>
<dbReference type="InterPro" id="IPR016187">
    <property type="entry name" value="CTDL_fold"/>
</dbReference>
<gene>
    <name evidence="14" type="primary">LPA</name>
    <name evidence="14" type="ORF">BLAG_LOCUS6318</name>
</gene>
<feature type="domain" description="Peptidase M12B" evidence="12">
    <location>
        <begin position="198"/>
        <end position="386"/>
    </location>
</feature>
<dbReference type="InterPro" id="IPR016186">
    <property type="entry name" value="C-type_lectin-like/link_sf"/>
</dbReference>
<dbReference type="PANTHER" id="PTHR22801:SF63">
    <property type="entry name" value="C-TYPE LECTIN DOMAIN-CONTAINING PROTEIN"/>
    <property type="match status" value="1"/>
</dbReference>
<name>A0A8J9YWZ9_BRALA</name>
<feature type="binding site" evidence="6">
    <location>
        <position position="349"/>
    </location>
    <ligand>
        <name>Zn(2+)</name>
        <dbReference type="ChEBI" id="CHEBI:29105"/>
        <note>catalytic</note>
    </ligand>
</feature>
<feature type="domain" description="Disintegrin" evidence="11">
    <location>
        <begin position="407"/>
        <end position="461"/>
    </location>
</feature>
<dbReference type="GO" id="GO:0006508">
    <property type="term" value="P:proteolysis"/>
    <property type="evidence" value="ECO:0007669"/>
    <property type="project" value="InterPro"/>
</dbReference>
<feature type="active site" evidence="6">
    <location>
        <position position="340"/>
    </location>
</feature>
<dbReference type="SUPFAM" id="SSF49854">
    <property type="entry name" value="Spermadhesin, CUB domain"/>
    <property type="match status" value="1"/>
</dbReference>
<proteinExistence type="predicted"/>
<dbReference type="InterPro" id="IPR035914">
    <property type="entry name" value="Sperma_CUB_dom_sf"/>
</dbReference>
<dbReference type="Gene3D" id="3.10.100.10">
    <property type="entry name" value="Mannose-Binding Protein A, subunit A"/>
    <property type="match status" value="2"/>
</dbReference>
<evidence type="ECO:0000256" key="5">
    <source>
        <dbReference type="PROSITE-ProRule" id="PRU00121"/>
    </source>
</evidence>
<evidence type="ECO:0000259" key="8">
    <source>
        <dbReference type="PROSITE" id="PS01180"/>
    </source>
</evidence>
<feature type="domain" description="C-type lectin" evidence="9">
    <location>
        <begin position="878"/>
        <end position="999"/>
    </location>
</feature>
<reference evidence="14" key="1">
    <citation type="submission" date="2022-01" db="EMBL/GenBank/DDBJ databases">
        <authorList>
            <person name="Braso-Vives M."/>
        </authorList>
    </citation>
    <scope>NUCLEOTIDE SEQUENCE</scope>
</reference>
<keyword evidence="6" id="KW-0862">Zinc</keyword>
<dbReference type="OrthoDB" id="7357196at2759"/>
<feature type="domain" description="C-type lectin" evidence="9">
    <location>
        <begin position="1012"/>
        <end position="1128"/>
    </location>
</feature>
<evidence type="ECO:0000256" key="3">
    <source>
        <dbReference type="ARBA" id="ARBA00023157"/>
    </source>
</evidence>
<dbReference type="SMART" id="SM00130">
    <property type="entry name" value="KR"/>
    <property type="match status" value="1"/>
</dbReference>
<accession>A0A8J9YWZ9</accession>
<protein>
    <recommendedName>
        <fullName evidence="4">Kringle-containing protein marking the eye and the nose</fullName>
    </recommendedName>
</protein>
<dbReference type="Pfam" id="PF01822">
    <property type="entry name" value="WSC"/>
    <property type="match status" value="1"/>
</dbReference>
<dbReference type="InterPro" id="IPR001762">
    <property type="entry name" value="Disintegrin_dom"/>
</dbReference>